<name>A0AB39NYV2_9ACTN</name>
<proteinExistence type="predicted"/>
<feature type="region of interest" description="Disordered" evidence="1">
    <location>
        <begin position="71"/>
        <end position="100"/>
    </location>
</feature>
<protein>
    <submittedName>
        <fullName evidence="2">Uncharacterized protein</fullName>
    </submittedName>
</protein>
<evidence type="ECO:0000313" key="2">
    <source>
        <dbReference type="EMBL" id="XDQ23560.1"/>
    </source>
</evidence>
<sequence length="293" mass="31986">MEFDVDGTDATPAVLEEYRAALAAYDRAGAARTASDALTALHDGRAAMIRLDARRHGRPVPIDALPTHLAAPVHPEPLTGTGERYVSTGQGKGKTEILIDRPEPGRPALLEIDVTGHGPFDIEPVIRTEDLTKTGISLITALHGEYHGRVYLREDATHLRVTAREGVDRWSIRIAPLSAATVLAPEHRGHTNEVLHYTGGPALLTIQFQNEAHCIVRYVCQCGEGDLTCRCRPPAWPKDTPGNDYWSAKGEGRATLRLPRPGFLLVGGVSDAWYLTTQPIDIPSPSPRGRKRR</sequence>
<gene>
    <name evidence="2" type="ORF">AB5J56_02055</name>
</gene>
<dbReference type="AlphaFoldDB" id="A0AB39NYV2"/>
<reference evidence="2" key="1">
    <citation type="submission" date="2024-07" db="EMBL/GenBank/DDBJ databases">
        <authorList>
            <person name="Yu S.T."/>
        </authorList>
    </citation>
    <scope>NUCLEOTIDE SEQUENCE</scope>
    <source>
        <strain evidence="2">R21</strain>
    </source>
</reference>
<organism evidence="2">
    <name type="scientific">Streptomyces sp. R21</name>
    <dbReference type="NCBI Taxonomy" id="3238627"/>
    <lineage>
        <taxon>Bacteria</taxon>
        <taxon>Bacillati</taxon>
        <taxon>Actinomycetota</taxon>
        <taxon>Actinomycetes</taxon>
        <taxon>Kitasatosporales</taxon>
        <taxon>Streptomycetaceae</taxon>
        <taxon>Streptomyces</taxon>
    </lineage>
</organism>
<dbReference type="RefSeq" id="WP_369229395.1">
    <property type="nucleotide sequence ID" value="NZ_CP163435.1"/>
</dbReference>
<accession>A0AB39NYV2</accession>
<evidence type="ECO:0000256" key="1">
    <source>
        <dbReference type="SAM" id="MobiDB-lite"/>
    </source>
</evidence>
<dbReference type="EMBL" id="CP163435">
    <property type="protein sequence ID" value="XDQ23560.1"/>
    <property type="molecule type" value="Genomic_DNA"/>
</dbReference>